<protein>
    <recommendedName>
        <fullName evidence="3 5">Flagellar hook protein FlgE</fullName>
    </recommendedName>
</protein>
<dbReference type="GO" id="GO:0071978">
    <property type="term" value="P:bacterial-type flagellum-dependent swarming motility"/>
    <property type="evidence" value="ECO:0007669"/>
    <property type="project" value="TreeGrafter"/>
</dbReference>
<gene>
    <name evidence="8" type="ORF">HH303_17405</name>
</gene>
<comment type="caution">
    <text evidence="8">The sequence shown here is derived from an EMBL/GenBank/DDBJ whole genome shotgun (WGS) entry which is preliminary data.</text>
</comment>
<dbReference type="Pfam" id="PF07559">
    <property type="entry name" value="FlgE_D2"/>
    <property type="match status" value="1"/>
</dbReference>
<comment type="subcellular location">
    <subcellularLocation>
        <location evidence="1 5">Bacterial flagellum basal body</location>
    </subcellularLocation>
</comment>
<dbReference type="EMBL" id="JABBNT010000005">
    <property type="protein sequence ID" value="NMM46271.1"/>
    <property type="molecule type" value="Genomic_DNA"/>
</dbReference>
<dbReference type="GO" id="GO:0009425">
    <property type="term" value="C:bacterial-type flagellum basal body"/>
    <property type="evidence" value="ECO:0007669"/>
    <property type="project" value="UniProtKB-SubCell"/>
</dbReference>
<evidence type="ECO:0000313" key="8">
    <source>
        <dbReference type="EMBL" id="NMM46271.1"/>
    </source>
</evidence>
<comment type="function">
    <text evidence="5">A flexible structure which links the flagellar filament to the drive apparatus in the basal body.</text>
</comment>
<feature type="domain" description="Flagellar hook protein FlgE D2" evidence="7">
    <location>
        <begin position="188"/>
        <end position="309"/>
    </location>
</feature>
<keyword evidence="9" id="KW-1185">Reference proteome</keyword>
<dbReference type="Gene3D" id="2.60.98.20">
    <property type="entry name" value="Flagellar hook protein FlgE"/>
    <property type="match status" value="1"/>
</dbReference>
<dbReference type="InterPro" id="IPR010930">
    <property type="entry name" value="Flg_bb/hook_C_dom"/>
</dbReference>
<dbReference type="PANTHER" id="PTHR30435:SF1">
    <property type="entry name" value="FLAGELLAR HOOK PROTEIN FLGE"/>
    <property type="match status" value="1"/>
</dbReference>
<dbReference type="InterPro" id="IPR037925">
    <property type="entry name" value="FlgE/F/G-like"/>
</dbReference>
<evidence type="ECO:0000259" key="6">
    <source>
        <dbReference type="Pfam" id="PF06429"/>
    </source>
</evidence>
<keyword evidence="4 5" id="KW-0975">Bacterial flagellum</keyword>
<dbReference type="GO" id="GO:0009424">
    <property type="term" value="C:bacterial-type flagellum hook"/>
    <property type="evidence" value="ECO:0007669"/>
    <property type="project" value="TreeGrafter"/>
</dbReference>
<organism evidence="8 9">
    <name type="scientific">Pacificispira spongiicola</name>
    <dbReference type="NCBI Taxonomy" id="2729598"/>
    <lineage>
        <taxon>Bacteria</taxon>
        <taxon>Pseudomonadati</taxon>
        <taxon>Pseudomonadota</taxon>
        <taxon>Alphaproteobacteria</taxon>
        <taxon>Rhodospirillales</taxon>
        <taxon>Rhodospirillaceae</taxon>
        <taxon>Pacificispira</taxon>
    </lineage>
</organism>
<evidence type="ECO:0000256" key="3">
    <source>
        <dbReference type="ARBA" id="ARBA00019015"/>
    </source>
</evidence>
<evidence type="ECO:0000259" key="7">
    <source>
        <dbReference type="Pfam" id="PF07559"/>
    </source>
</evidence>
<comment type="similarity">
    <text evidence="2 5">Belongs to the flagella basal body rod proteins family.</text>
</comment>
<dbReference type="Pfam" id="PF06429">
    <property type="entry name" value="Flg_bbr_C"/>
    <property type="match status" value="1"/>
</dbReference>
<evidence type="ECO:0000313" key="9">
    <source>
        <dbReference type="Proteomes" id="UP000539372"/>
    </source>
</evidence>
<evidence type="ECO:0000256" key="2">
    <source>
        <dbReference type="ARBA" id="ARBA00009677"/>
    </source>
</evidence>
<dbReference type="PANTHER" id="PTHR30435">
    <property type="entry name" value="FLAGELLAR PROTEIN"/>
    <property type="match status" value="1"/>
</dbReference>
<keyword evidence="8" id="KW-0966">Cell projection</keyword>
<sequence>MVAYSLFSSAVTAMRANSVAFGNISDNIANTTTTGYKAGQIRFQDMVGSKNAGSVSPQLMGTQAHQQVFRTREGVITTSGLDLDGAISGRGFFVTSTSVTPSDDTLELTDAGRFAGTLVTNDAGDEEVYLTDIKGNYVLGWPYDDSNNTFDIDTTNTSSLQPIRIDNEAATFPAEATTLASLGVNLPATAAAGDTYSFDMPIYDGTGIDDNLNDEQQLIATFTKVAATNTWEMTLSGTDGTVTAPAAQPLTMVFSPSGDLETIDGVATDEISVGVDWTLSGASNSVTLSLAGSTQYGNESDQLDLEVNGNPQGQLSNVFLGKNGNVVGVFSNGQQRPIARLALGNTTEPNRLLDSGNTHWRVGPNSGEIVLYDFENTSMAAFVPQAVEESTTELANEFTNMIVTQRAYSSASTALRTVDEMVRTATELKG</sequence>
<dbReference type="Proteomes" id="UP000539372">
    <property type="component" value="Unassembled WGS sequence"/>
</dbReference>
<proteinExistence type="inferred from homology"/>
<dbReference type="InterPro" id="IPR011491">
    <property type="entry name" value="FlgE_D2"/>
</dbReference>
<name>A0A7Y0E316_9PROT</name>
<dbReference type="AlphaFoldDB" id="A0A7Y0E316"/>
<reference evidence="8 9" key="1">
    <citation type="submission" date="2020-04" db="EMBL/GenBank/DDBJ databases">
        <title>Rhodospirillaceae bacterium KN72 isolated from deep sea.</title>
        <authorList>
            <person name="Zhang D.-C."/>
        </authorList>
    </citation>
    <scope>NUCLEOTIDE SEQUENCE [LARGE SCALE GENOMIC DNA]</scope>
    <source>
        <strain evidence="8 9">KN72</strain>
    </source>
</reference>
<dbReference type="NCBIfam" id="TIGR03506">
    <property type="entry name" value="FlgEFG_subfam"/>
    <property type="match status" value="1"/>
</dbReference>
<dbReference type="SUPFAM" id="SSF117143">
    <property type="entry name" value="Flagellar hook protein flgE"/>
    <property type="match status" value="1"/>
</dbReference>
<feature type="domain" description="Flagellar basal-body/hook protein C-terminal" evidence="6">
    <location>
        <begin position="385"/>
        <end position="428"/>
    </location>
</feature>
<dbReference type="InterPro" id="IPR020013">
    <property type="entry name" value="Flagellar_FlgE/F/G"/>
</dbReference>
<evidence type="ECO:0000256" key="1">
    <source>
        <dbReference type="ARBA" id="ARBA00004117"/>
    </source>
</evidence>
<keyword evidence="8" id="KW-0969">Cilium</keyword>
<evidence type="ECO:0000256" key="4">
    <source>
        <dbReference type="ARBA" id="ARBA00023143"/>
    </source>
</evidence>
<accession>A0A7Y0E316</accession>
<dbReference type="GO" id="GO:0005829">
    <property type="term" value="C:cytosol"/>
    <property type="evidence" value="ECO:0007669"/>
    <property type="project" value="TreeGrafter"/>
</dbReference>
<evidence type="ECO:0000256" key="5">
    <source>
        <dbReference type="RuleBase" id="RU362116"/>
    </source>
</evidence>
<dbReference type="RefSeq" id="WP_169626636.1">
    <property type="nucleotide sequence ID" value="NZ_JABBNT010000005.1"/>
</dbReference>
<dbReference type="InterPro" id="IPR037058">
    <property type="entry name" value="Falgellar_hook_FlgE_sf"/>
</dbReference>
<keyword evidence="8" id="KW-0282">Flagellum</keyword>